<organism evidence="1 2">
    <name type="scientific">Acinetobacter pseudolwoffii</name>
    <dbReference type="NCBI Taxonomy" id="2053287"/>
    <lineage>
        <taxon>Bacteria</taxon>
        <taxon>Pseudomonadati</taxon>
        <taxon>Pseudomonadota</taxon>
        <taxon>Gammaproteobacteria</taxon>
        <taxon>Moraxellales</taxon>
        <taxon>Moraxellaceae</taxon>
        <taxon>Acinetobacter</taxon>
    </lineage>
</organism>
<evidence type="ECO:0000313" key="2">
    <source>
        <dbReference type="Proteomes" id="UP000242351"/>
    </source>
</evidence>
<comment type="caution">
    <text evidence="1">The sequence shown here is derived from an EMBL/GenBank/DDBJ whole genome shotgun (WGS) entry which is preliminary data.</text>
</comment>
<reference evidence="1 2" key="2">
    <citation type="submission" date="2017-12" db="EMBL/GenBank/DDBJ databases">
        <title>Revising the taxonomy of the Acinetobacter lwoffii group: the description of Acinetobacter pseudolwoffii sp. nov. and emended description of Acinetobacter lwoffii.</title>
        <authorList>
            <person name="Nemec A."/>
        </authorList>
    </citation>
    <scope>NUCLEOTIDE SEQUENCE [LARGE SCALE GENOMIC DNA]</scope>
    <source>
        <strain evidence="1 2">ANC 5347</strain>
    </source>
</reference>
<evidence type="ECO:0000313" key="1">
    <source>
        <dbReference type="EMBL" id="PJI31938.1"/>
    </source>
</evidence>
<gene>
    <name evidence="1" type="ORF">CU320_11565</name>
</gene>
<dbReference type="Proteomes" id="UP000242351">
    <property type="component" value="Unassembled WGS sequence"/>
</dbReference>
<dbReference type="AlphaFoldDB" id="A0A2H9UJR9"/>
<sequence>MYLKKHIVRMENIKTLQTLDQANIDHKVIALLMSCEGIPLQAHEVTAILNSYDALGTKKVPSKKVQALIHAKHRGQQDETLPCPV</sequence>
<reference evidence="1 2" key="1">
    <citation type="submission" date="2017-11" db="EMBL/GenBank/DDBJ databases">
        <authorList>
            <person name="Han C.G."/>
        </authorList>
    </citation>
    <scope>NUCLEOTIDE SEQUENCE [LARGE SCALE GENOMIC DNA]</scope>
    <source>
        <strain evidence="1 2">ANC 5347</strain>
    </source>
</reference>
<name>A0A2H9UJR9_9GAMM</name>
<protein>
    <submittedName>
        <fullName evidence="1">Uncharacterized protein</fullName>
    </submittedName>
</protein>
<dbReference type="EMBL" id="PGOZ01000015">
    <property type="protein sequence ID" value="PJI31938.1"/>
    <property type="molecule type" value="Genomic_DNA"/>
</dbReference>
<accession>A0A2H9UJR9</accession>
<dbReference type="RefSeq" id="WP_005097289.1">
    <property type="nucleotide sequence ID" value="NZ_CP183899.1"/>
</dbReference>
<proteinExistence type="predicted"/>